<evidence type="ECO:0000256" key="1">
    <source>
        <dbReference type="ARBA" id="ARBA00010516"/>
    </source>
</evidence>
<keyword evidence="4 10" id="KW-0963">Cytoplasm</keyword>
<name>A0A6A7G7M8_9CRUS</name>
<dbReference type="SUPFAM" id="SSF64356">
    <property type="entry name" value="SNARE-like"/>
    <property type="match status" value="1"/>
</dbReference>
<dbReference type="CDD" id="cd09254">
    <property type="entry name" value="AP_delta-COPI_MHD"/>
    <property type="match status" value="1"/>
</dbReference>
<evidence type="ECO:0000256" key="7">
    <source>
        <dbReference type="ARBA" id="ARBA00023034"/>
    </source>
</evidence>
<feature type="domain" description="MHD" evidence="13">
    <location>
        <begin position="282"/>
        <end position="525"/>
    </location>
</feature>
<evidence type="ECO:0000256" key="11">
    <source>
        <dbReference type="RuleBase" id="RU366052"/>
    </source>
</evidence>
<feature type="region of interest" description="Disordered" evidence="12">
    <location>
        <begin position="165"/>
        <end position="253"/>
    </location>
</feature>
<dbReference type="GO" id="GO:0015031">
    <property type="term" value="P:protein transport"/>
    <property type="evidence" value="ECO:0007669"/>
    <property type="project" value="UniProtKB-KW"/>
</dbReference>
<dbReference type="InterPro" id="IPR011012">
    <property type="entry name" value="Longin-like_dom_sf"/>
</dbReference>
<evidence type="ECO:0000256" key="4">
    <source>
        <dbReference type="ARBA" id="ARBA00022490"/>
    </source>
</evidence>
<keyword evidence="9 10" id="KW-0968">Cytoplasmic vesicle</keyword>
<proteinExistence type="evidence at transcript level"/>
<dbReference type="PANTHER" id="PTHR10121">
    <property type="entry name" value="COATOMER SUBUNIT DELTA"/>
    <property type="match status" value="1"/>
</dbReference>
<evidence type="ECO:0000256" key="5">
    <source>
        <dbReference type="ARBA" id="ARBA00022892"/>
    </source>
</evidence>
<protein>
    <recommendedName>
        <fullName evidence="10">Coatomer subunit delta</fullName>
    </recommendedName>
</protein>
<dbReference type="GO" id="GO:0051645">
    <property type="term" value="P:Golgi localization"/>
    <property type="evidence" value="ECO:0007669"/>
    <property type="project" value="TreeGrafter"/>
</dbReference>
<feature type="compositionally biased region" description="Basic residues" evidence="12">
    <location>
        <begin position="221"/>
        <end position="235"/>
    </location>
</feature>
<dbReference type="GO" id="GO:0006888">
    <property type="term" value="P:endoplasmic reticulum to Golgi vesicle-mediated transport"/>
    <property type="evidence" value="ECO:0007669"/>
    <property type="project" value="TreeGrafter"/>
</dbReference>
<dbReference type="AlphaFoldDB" id="A0A6A7G7M8"/>
<dbReference type="Pfam" id="PF00928">
    <property type="entry name" value="Adap_comp_sub"/>
    <property type="match status" value="1"/>
</dbReference>
<evidence type="ECO:0000256" key="9">
    <source>
        <dbReference type="ARBA" id="ARBA00023329"/>
    </source>
</evidence>
<comment type="subcellular location">
    <subcellularLocation>
        <location evidence="10 11">Cytoplasm</location>
    </subcellularLocation>
    <subcellularLocation>
        <location evidence="10 11">Cytoplasmic vesicle</location>
        <location evidence="10 11">COPI-coated vesicle membrane</location>
        <topology evidence="10 11">Peripheral membrane protein</topology>
        <orientation evidence="10 11">Cytoplasmic side</orientation>
    </subcellularLocation>
    <subcellularLocation>
        <location evidence="10 11">Golgi apparatus membrane</location>
        <topology evidence="10 11">Peripheral membrane protein</topology>
        <orientation evidence="10 11">Cytoplasmic side</orientation>
    </subcellularLocation>
</comment>
<evidence type="ECO:0000259" key="13">
    <source>
        <dbReference type="PROSITE" id="PS51072"/>
    </source>
</evidence>
<dbReference type="GO" id="GO:0006890">
    <property type="term" value="P:retrograde vesicle-mediated transport, Golgi to endoplasmic reticulum"/>
    <property type="evidence" value="ECO:0007669"/>
    <property type="project" value="UniProtKB-UniRule"/>
</dbReference>
<evidence type="ECO:0000256" key="2">
    <source>
        <dbReference type="ARBA" id="ARBA00011775"/>
    </source>
</evidence>
<comment type="similarity">
    <text evidence="1 10">Belongs to the adaptor complexes medium subunit family. Delta-COP subfamily.</text>
</comment>
<evidence type="ECO:0000256" key="8">
    <source>
        <dbReference type="ARBA" id="ARBA00023136"/>
    </source>
</evidence>
<dbReference type="PROSITE" id="PS51072">
    <property type="entry name" value="MHD"/>
    <property type="match status" value="1"/>
</dbReference>
<evidence type="ECO:0000256" key="6">
    <source>
        <dbReference type="ARBA" id="ARBA00022927"/>
    </source>
</evidence>
<dbReference type="InterPro" id="IPR036168">
    <property type="entry name" value="AP2_Mu_C_sf"/>
</dbReference>
<organism evidence="14">
    <name type="scientific">Hirondellea gigas</name>
    <dbReference type="NCBI Taxonomy" id="1518452"/>
    <lineage>
        <taxon>Eukaryota</taxon>
        <taxon>Metazoa</taxon>
        <taxon>Ecdysozoa</taxon>
        <taxon>Arthropoda</taxon>
        <taxon>Crustacea</taxon>
        <taxon>Multicrustacea</taxon>
        <taxon>Malacostraca</taxon>
        <taxon>Eumalacostraca</taxon>
        <taxon>Peracarida</taxon>
        <taxon>Amphipoda</taxon>
        <taxon>Amphilochidea</taxon>
        <taxon>Lysianassida</taxon>
        <taxon>Lysianassidira</taxon>
        <taxon>Lysianassoidea</taxon>
        <taxon>Lysianassidae</taxon>
        <taxon>Hirondellea</taxon>
    </lineage>
</organism>
<evidence type="ECO:0000256" key="3">
    <source>
        <dbReference type="ARBA" id="ARBA00022448"/>
    </source>
</evidence>
<dbReference type="GO" id="GO:0000139">
    <property type="term" value="C:Golgi membrane"/>
    <property type="evidence" value="ECO:0007669"/>
    <property type="project" value="UniProtKB-SubCell"/>
</dbReference>
<accession>A0A6A7G7M8</accession>
<keyword evidence="3 10" id="KW-0813">Transport</keyword>
<dbReference type="CDD" id="cd14830">
    <property type="entry name" value="Delta_COP_N"/>
    <property type="match status" value="1"/>
</dbReference>
<dbReference type="FunFam" id="3.30.450.60:FF:000003">
    <property type="entry name" value="Coatomer subunit delta"/>
    <property type="match status" value="1"/>
</dbReference>
<reference evidence="14" key="1">
    <citation type="submission" date="2017-11" db="EMBL/GenBank/DDBJ databases">
        <title>The sensing device of the deep-sea amphipod.</title>
        <authorList>
            <person name="Kobayashi H."/>
            <person name="Nagahama T."/>
            <person name="Arai W."/>
            <person name="Sasagawa Y."/>
            <person name="Umeda M."/>
            <person name="Hayashi T."/>
            <person name="Nikaido I."/>
            <person name="Watanabe H."/>
            <person name="Oguri K."/>
            <person name="Kitazato H."/>
            <person name="Fujioka K."/>
            <person name="Kido Y."/>
            <person name="Takami H."/>
        </authorList>
    </citation>
    <scope>NUCLEOTIDE SEQUENCE</scope>
    <source>
        <tissue evidence="14">Whole body</tissue>
    </source>
</reference>
<sequence length="525" mass="58667">MVVLSAAICTKNGKTVVSRQFVPMTRLRIEGLLSAFPKLVGSKSEHTFVETENVRYVYQPMEDLYLLVITNKQSNIMEDLDTLRLLAKLVPLYCRSQTVDAIAEHAFELVFAFDEVISIGYKEYVDLDAVRKYTEMDSHDEKLDKILRANKEDDARAYAIQKEQQLAREREQQPMRGAGGGSGNNFGFSSNSNASRSNNDGYGFGGDESYNDYSSSDRRKDRSSKKKPKKKKKSGAMKGMDMSSSKSNAYVDEPEEPVIRLGERRARKSRAGGGGHVAIEAGETIQVELEEQVSVQFDRDGGLKKMEVSGSVVVVVLDPDHSHIVLQTEGRAKGFKFGLHPKFDKQLWISEHKMGHKSSTIAFPIGAHNRYTVLRYKMGPPYDDESRTPLTVTFWPSEQNGMTVANVEYLNQLEEIELENVVISIRVPGISDPPEINNVDGETNYSSSDGILNWHISSIAPQESGTLEFQVEELETDDFYPLQISFDSKSTLGGVSVTGVYDVNTGQQYEFESSKAMIASKYTVE</sequence>
<evidence type="ECO:0000256" key="12">
    <source>
        <dbReference type="SAM" id="MobiDB-lite"/>
    </source>
</evidence>
<dbReference type="GO" id="GO:0030126">
    <property type="term" value="C:COPI vesicle coat"/>
    <property type="evidence" value="ECO:0007669"/>
    <property type="project" value="UniProtKB-UniRule"/>
</dbReference>
<dbReference type="InterPro" id="IPR028565">
    <property type="entry name" value="MHD"/>
</dbReference>
<keyword evidence="8 10" id="KW-0472">Membrane</keyword>
<keyword evidence="7 10" id="KW-0333">Golgi apparatus</keyword>
<dbReference type="EMBL" id="IACT01007093">
    <property type="protein sequence ID" value="LAC26212.1"/>
    <property type="molecule type" value="mRNA"/>
</dbReference>
<feature type="compositionally biased region" description="Low complexity" evidence="12">
    <location>
        <begin position="236"/>
        <end position="247"/>
    </location>
</feature>
<comment type="function">
    <text evidence="10">The coatomer is a cytosolic protein complex that binds to dilysine motifs and reversibly associates with Golgi non-clathrin-coated vesicles, which further mediate biosynthetic protein transport from the ER, via the Golgi up to the trans Golgi network. Coatomer complex is required for budding from Golgi membranes, and is essential for the retrograde Golgi-to-ER transport of dilysine-tagged proteins.</text>
</comment>
<keyword evidence="6 10" id="KW-0653">Protein transport</keyword>
<evidence type="ECO:0000313" key="14">
    <source>
        <dbReference type="EMBL" id="LAC26212.1"/>
    </source>
</evidence>
<comment type="subunit">
    <text evidence="2 10">Oligomeric complex that consists of at least the alpha, beta, beta', gamma, delta, epsilon and zeta subunits.</text>
</comment>
<dbReference type="InterPro" id="IPR027059">
    <property type="entry name" value="Coatomer_dsu"/>
</dbReference>
<dbReference type="Gene3D" id="2.60.40.1170">
    <property type="entry name" value="Mu homology domain, subdomain B"/>
    <property type="match status" value="2"/>
</dbReference>
<evidence type="ECO:0000256" key="10">
    <source>
        <dbReference type="RuleBase" id="RU364018"/>
    </source>
</evidence>
<dbReference type="Gene3D" id="3.30.450.60">
    <property type="match status" value="1"/>
</dbReference>
<dbReference type="SUPFAM" id="SSF49447">
    <property type="entry name" value="Second domain of Mu2 adaptin subunit (ap50) of ap2 adaptor"/>
    <property type="match status" value="1"/>
</dbReference>
<dbReference type="PANTHER" id="PTHR10121:SF0">
    <property type="entry name" value="COATOMER SUBUNIT DELTA"/>
    <property type="match status" value="1"/>
</dbReference>
<keyword evidence="5 10" id="KW-0931">ER-Golgi transport</keyword>
<feature type="compositionally biased region" description="Low complexity" evidence="12">
    <location>
        <begin position="185"/>
        <end position="199"/>
    </location>
</feature>